<reference evidence="2" key="2">
    <citation type="submission" date="2015-01" db="EMBL/GenBank/DDBJ databases">
        <title>Evolutionary Origins and Diversification of the Mycorrhizal Mutualists.</title>
        <authorList>
            <consortium name="DOE Joint Genome Institute"/>
            <consortium name="Mycorrhizal Genomics Consortium"/>
            <person name="Kohler A."/>
            <person name="Kuo A."/>
            <person name="Nagy L.G."/>
            <person name="Floudas D."/>
            <person name="Copeland A."/>
            <person name="Barry K.W."/>
            <person name="Cichocki N."/>
            <person name="Veneault-Fourrey C."/>
            <person name="LaButti K."/>
            <person name="Lindquist E.A."/>
            <person name="Lipzen A."/>
            <person name="Lundell T."/>
            <person name="Morin E."/>
            <person name="Murat C."/>
            <person name="Riley R."/>
            <person name="Ohm R."/>
            <person name="Sun H."/>
            <person name="Tunlid A."/>
            <person name="Henrissat B."/>
            <person name="Grigoriev I.V."/>
            <person name="Hibbett D.S."/>
            <person name="Martin F."/>
        </authorList>
    </citation>
    <scope>NUCLEOTIDE SEQUENCE [LARGE SCALE GENOMIC DNA]</scope>
    <source>
        <strain evidence="2">Foug A</strain>
    </source>
</reference>
<dbReference type="InParanoid" id="A0A0C3EG49"/>
<organism evidence="1 2">
    <name type="scientific">Scleroderma citrinum Foug A</name>
    <dbReference type="NCBI Taxonomy" id="1036808"/>
    <lineage>
        <taxon>Eukaryota</taxon>
        <taxon>Fungi</taxon>
        <taxon>Dikarya</taxon>
        <taxon>Basidiomycota</taxon>
        <taxon>Agaricomycotina</taxon>
        <taxon>Agaricomycetes</taxon>
        <taxon>Agaricomycetidae</taxon>
        <taxon>Boletales</taxon>
        <taxon>Sclerodermatineae</taxon>
        <taxon>Sclerodermataceae</taxon>
        <taxon>Scleroderma</taxon>
    </lineage>
</organism>
<name>A0A0C3EG49_9AGAM</name>
<accession>A0A0C3EG49</accession>
<dbReference type="AlphaFoldDB" id="A0A0C3EG49"/>
<reference evidence="1 2" key="1">
    <citation type="submission" date="2014-04" db="EMBL/GenBank/DDBJ databases">
        <authorList>
            <consortium name="DOE Joint Genome Institute"/>
            <person name="Kuo A."/>
            <person name="Kohler A."/>
            <person name="Nagy L.G."/>
            <person name="Floudas D."/>
            <person name="Copeland A."/>
            <person name="Barry K.W."/>
            <person name="Cichocki N."/>
            <person name="Veneault-Fourrey C."/>
            <person name="LaButti K."/>
            <person name="Lindquist E.A."/>
            <person name="Lipzen A."/>
            <person name="Lundell T."/>
            <person name="Morin E."/>
            <person name="Murat C."/>
            <person name="Sun H."/>
            <person name="Tunlid A."/>
            <person name="Henrissat B."/>
            <person name="Grigoriev I.V."/>
            <person name="Hibbett D.S."/>
            <person name="Martin F."/>
            <person name="Nordberg H.P."/>
            <person name="Cantor M.N."/>
            <person name="Hua S.X."/>
        </authorList>
    </citation>
    <scope>NUCLEOTIDE SEQUENCE [LARGE SCALE GENOMIC DNA]</scope>
    <source>
        <strain evidence="1 2">Foug A</strain>
    </source>
</reference>
<sequence>MISRRSTKKKIFCCGWVPLSNLGRVKDQHVVRIVKSSTHHVSPGSAEFQLTYRPTAFPRFIMFPNIGAPDVKAISRARRNVVLSSRLSN</sequence>
<dbReference type="Proteomes" id="UP000053989">
    <property type="component" value="Unassembled WGS sequence"/>
</dbReference>
<dbReference type="HOGENOM" id="CLU_2456051_0_0_1"/>
<evidence type="ECO:0000313" key="1">
    <source>
        <dbReference type="EMBL" id="KIM67294.1"/>
    </source>
</evidence>
<proteinExistence type="predicted"/>
<gene>
    <name evidence="1" type="ORF">SCLCIDRAFT_179649</name>
</gene>
<protein>
    <submittedName>
        <fullName evidence="1">Uncharacterized protein</fullName>
    </submittedName>
</protein>
<evidence type="ECO:0000313" key="2">
    <source>
        <dbReference type="Proteomes" id="UP000053989"/>
    </source>
</evidence>
<dbReference type="EMBL" id="KN822013">
    <property type="protein sequence ID" value="KIM67294.1"/>
    <property type="molecule type" value="Genomic_DNA"/>
</dbReference>
<keyword evidence="2" id="KW-1185">Reference proteome</keyword>